<dbReference type="Proteomes" id="UP001207116">
    <property type="component" value="Unassembled WGS sequence"/>
</dbReference>
<dbReference type="AlphaFoldDB" id="A0AAE3SPS8"/>
<dbReference type="RefSeq" id="WP_266014883.1">
    <property type="nucleotide sequence ID" value="NZ_JAPFQP010000004.1"/>
</dbReference>
<proteinExistence type="predicted"/>
<dbReference type="EMBL" id="JAPFQP010000004">
    <property type="protein sequence ID" value="MCX2720556.1"/>
    <property type="molecule type" value="Genomic_DNA"/>
</dbReference>
<gene>
    <name evidence="1" type="ORF">OO016_13150</name>
</gene>
<reference evidence="1" key="1">
    <citation type="submission" date="2022-11" db="EMBL/GenBank/DDBJ databases">
        <title>The characterization of three novel Bacteroidetes species and genomic analysis of their roles in tidal elemental geochemical cycles.</title>
        <authorList>
            <person name="Ma K.-J."/>
        </authorList>
    </citation>
    <scope>NUCLEOTIDE SEQUENCE</scope>
    <source>
        <strain evidence="1">M415</strain>
    </source>
</reference>
<accession>A0AAE3SPS8</accession>
<evidence type="ECO:0000313" key="1">
    <source>
        <dbReference type="EMBL" id="MCX2720556.1"/>
    </source>
</evidence>
<comment type="caution">
    <text evidence="1">The sequence shown here is derived from an EMBL/GenBank/DDBJ whole genome shotgun (WGS) entry which is preliminary data.</text>
</comment>
<keyword evidence="2" id="KW-1185">Reference proteome</keyword>
<evidence type="ECO:0000313" key="2">
    <source>
        <dbReference type="Proteomes" id="UP001207116"/>
    </source>
</evidence>
<organism evidence="1 2">
    <name type="scientific">Lentiprolixibacter aurantiacus</name>
    <dbReference type="NCBI Taxonomy" id="2993939"/>
    <lineage>
        <taxon>Bacteria</taxon>
        <taxon>Pseudomonadati</taxon>
        <taxon>Bacteroidota</taxon>
        <taxon>Flavobacteriia</taxon>
        <taxon>Flavobacteriales</taxon>
        <taxon>Flavobacteriaceae</taxon>
        <taxon>Lentiprolixibacter</taxon>
    </lineage>
</organism>
<sequence>MDELNCISGTLTINAIGTWNLELDGVTITSITGDLYNIICDPA</sequence>
<protein>
    <submittedName>
        <fullName evidence="1">Uncharacterized protein</fullName>
    </submittedName>
</protein>
<name>A0AAE3SPS8_9FLAO</name>